<dbReference type="InterPro" id="IPR013784">
    <property type="entry name" value="Carb-bd-like_fold"/>
</dbReference>
<proteinExistence type="predicted"/>
<dbReference type="GO" id="GO:2001070">
    <property type="term" value="F:starch binding"/>
    <property type="evidence" value="ECO:0007669"/>
    <property type="project" value="InterPro"/>
</dbReference>
<feature type="chain" id="PRO_5005793774" evidence="2">
    <location>
        <begin position="37"/>
        <end position="698"/>
    </location>
</feature>
<name>A0A0M4ERN7_DROBS</name>
<feature type="non-terminal residue" evidence="5">
    <location>
        <position position="698"/>
    </location>
</feature>
<sequence>MGQPKMNRVLKSISIHHKLALLAALFWALLFGKANAFPPTQSPNESLVYSHEQLQAFKRFDDEQPARAAGRSFLCVPLFRSFNLQLAADVQLAADETLAVTGDHPSLGAWSLDKALPMRALNKQRSKWFLRQWICASHRVYYRYLIYALNAAGERVLRQWEAQQVPRMLQTYEAYRAPGVDLYGEAHARAVGGGVQLERGWLQREYVIELKFCWPEHIYLSGYNSKATQLRLKLSSLSLLNDARIEVSRFGYNRSSFRAQRQQGVDYSAGSILIYRISQSLDVANAFRLNIYNKQQQLPLGEIYIWPNQLQGSRGILQLPIVSNLQQLVGELTLPYLIIKPLSRRTSGFSLRVSFQRYWPSNWPTLDVGQRGLGDNSIADYLAVARAKGDMVQLDVQLTRDYVPIVWQGFGFYSSELPSSQSIVNELELRYVLIRELSYAQLKSSRVFLRKRWTLQEHTQLNVRDIKEHRRLFPKLAEVYAALPPTLGLIVEVKWPQLMANGKLESMQTLNKNLYVDSIIETTARYGCGRPLIFASFDADICSMLRLKQSAFPVLFISAGRTDIWQQYMDLRTQSYLQALNFAQSAELLGTALHVQNFMQQRQQRRLLELSLDLPQALFVWGSELSSAQLQDQFRALDVSGLIYEQMDRVGPSSWKRASLFAAPQLQEIFGQQCVAIGNSTTMPNAKPTKPTVWPKMR</sequence>
<protein>
    <submittedName>
        <fullName evidence="5">CG11619</fullName>
    </submittedName>
</protein>
<keyword evidence="6" id="KW-1185">Reference proteome</keyword>
<organism evidence="5 6">
    <name type="scientific">Drosophila busckii</name>
    <name type="common">Fruit fly</name>
    <dbReference type="NCBI Taxonomy" id="30019"/>
    <lineage>
        <taxon>Eukaryota</taxon>
        <taxon>Metazoa</taxon>
        <taxon>Ecdysozoa</taxon>
        <taxon>Arthropoda</taxon>
        <taxon>Hexapoda</taxon>
        <taxon>Insecta</taxon>
        <taxon>Pterygota</taxon>
        <taxon>Neoptera</taxon>
        <taxon>Endopterygota</taxon>
        <taxon>Diptera</taxon>
        <taxon>Brachycera</taxon>
        <taxon>Muscomorpha</taxon>
        <taxon>Ephydroidea</taxon>
        <taxon>Drosophilidae</taxon>
        <taxon>Drosophila</taxon>
    </lineage>
</organism>
<evidence type="ECO:0000313" key="6">
    <source>
        <dbReference type="Proteomes" id="UP000494163"/>
    </source>
</evidence>
<dbReference type="InterPro" id="IPR013783">
    <property type="entry name" value="Ig-like_fold"/>
</dbReference>
<dbReference type="Proteomes" id="UP000494163">
    <property type="component" value="Chromosome 3L"/>
</dbReference>
<keyword evidence="1" id="KW-0378">Hydrolase</keyword>
<feature type="domain" description="GP-PDE" evidence="4">
    <location>
        <begin position="356"/>
        <end position="654"/>
    </location>
</feature>
<dbReference type="STRING" id="30019.A0A0M4ERN7"/>
<gene>
    <name evidence="5" type="ORF">Dbus_chr3Lg2321</name>
</gene>
<feature type="domain" description="CBM20" evidence="3">
    <location>
        <begin position="72"/>
        <end position="185"/>
    </location>
</feature>
<feature type="signal peptide" evidence="2">
    <location>
        <begin position="1"/>
        <end position="36"/>
    </location>
</feature>
<dbReference type="GO" id="GO:0046475">
    <property type="term" value="P:glycerophospholipid catabolic process"/>
    <property type="evidence" value="ECO:0007669"/>
    <property type="project" value="TreeGrafter"/>
</dbReference>
<dbReference type="InterPro" id="IPR017946">
    <property type="entry name" value="PLC-like_Pdiesterase_TIM-brl"/>
</dbReference>
<dbReference type="InterPro" id="IPR002044">
    <property type="entry name" value="CBM20"/>
</dbReference>
<evidence type="ECO:0000256" key="1">
    <source>
        <dbReference type="ARBA" id="ARBA00022801"/>
    </source>
</evidence>
<dbReference type="GO" id="GO:0047389">
    <property type="term" value="F:glycerophosphocholine phosphodiesterase activity"/>
    <property type="evidence" value="ECO:0007669"/>
    <property type="project" value="TreeGrafter"/>
</dbReference>
<evidence type="ECO:0000259" key="4">
    <source>
        <dbReference type="PROSITE" id="PS51704"/>
    </source>
</evidence>
<dbReference type="Gene3D" id="2.60.40.10">
    <property type="entry name" value="Immunoglobulins"/>
    <property type="match status" value="1"/>
</dbReference>
<dbReference type="AlphaFoldDB" id="A0A0M4ERN7"/>
<dbReference type="EMBL" id="CP012525">
    <property type="protein sequence ID" value="ALC45155.1"/>
    <property type="molecule type" value="Genomic_DNA"/>
</dbReference>
<dbReference type="SUPFAM" id="SSF51695">
    <property type="entry name" value="PLC-like phosphodiesterases"/>
    <property type="match status" value="1"/>
</dbReference>
<reference evidence="5 6" key="1">
    <citation type="submission" date="2015-08" db="EMBL/GenBank/DDBJ databases">
        <title>Ancestral chromatin configuration constrains chromatin evolution on differentiating sex chromosomes in Drosophila.</title>
        <authorList>
            <person name="Zhou Q."/>
            <person name="Bachtrog D."/>
        </authorList>
    </citation>
    <scope>NUCLEOTIDE SEQUENCE [LARGE SCALE GENOMIC DNA]</scope>
    <source>
        <tissue evidence="5">Whole larvae</tissue>
    </source>
</reference>
<dbReference type="SMR" id="A0A0M4ERN7"/>
<dbReference type="PROSITE" id="PS51704">
    <property type="entry name" value="GP_PDE"/>
    <property type="match status" value="1"/>
</dbReference>
<dbReference type="OrthoDB" id="1058301at2759"/>
<evidence type="ECO:0000259" key="3">
    <source>
        <dbReference type="PROSITE" id="PS51166"/>
    </source>
</evidence>
<dbReference type="OMA" id="LKFVWQD"/>
<dbReference type="SUPFAM" id="SSF49452">
    <property type="entry name" value="Starch-binding domain-like"/>
    <property type="match status" value="1"/>
</dbReference>
<dbReference type="InterPro" id="IPR030395">
    <property type="entry name" value="GP_PDE_dom"/>
</dbReference>
<dbReference type="PANTHER" id="PTHR22958">
    <property type="entry name" value="GLYCEROPHOSPHORYL DIESTER PHOSPHODIESTERASE"/>
    <property type="match status" value="1"/>
</dbReference>
<dbReference type="Pfam" id="PF03009">
    <property type="entry name" value="GDPD"/>
    <property type="match status" value="1"/>
</dbReference>
<accession>A0A0M4ERN7</accession>
<dbReference type="Pfam" id="PF00686">
    <property type="entry name" value="CBM_20"/>
    <property type="match status" value="1"/>
</dbReference>
<keyword evidence="2" id="KW-0732">Signal</keyword>
<evidence type="ECO:0000256" key="2">
    <source>
        <dbReference type="SAM" id="SignalP"/>
    </source>
</evidence>
<dbReference type="PROSITE" id="PS51166">
    <property type="entry name" value="CBM20"/>
    <property type="match status" value="1"/>
</dbReference>
<dbReference type="PANTHER" id="PTHR22958:SF1">
    <property type="entry name" value="GLYCEROPHOSPHOCHOLINE PHOSPHODIESTERASE GPCPD1"/>
    <property type="match status" value="1"/>
</dbReference>
<dbReference type="InterPro" id="IPR051578">
    <property type="entry name" value="GDPD"/>
</dbReference>
<evidence type="ECO:0000313" key="5">
    <source>
        <dbReference type="EMBL" id="ALC45155.1"/>
    </source>
</evidence>
<dbReference type="Gene3D" id="3.20.20.190">
    <property type="entry name" value="Phosphatidylinositol (PI) phosphodiesterase"/>
    <property type="match status" value="1"/>
</dbReference>